<keyword evidence="3" id="KW-1185">Reference proteome</keyword>
<evidence type="ECO:0000313" key="3">
    <source>
        <dbReference type="Proteomes" id="UP000199411"/>
    </source>
</evidence>
<proteinExistence type="predicted"/>
<evidence type="ECO:0000259" key="1">
    <source>
        <dbReference type="Pfam" id="PF00535"/>
    </source>
</evidence>
<dbReference type="Pfam" id="PF00535">
    <property type="entry name" value="Glycos_transf_2"/>
    <property type="match status" value="1"/>
</dbReference>
<dbReference type="PANTHER" id="PTHR22916:SF3">
    <property type="entry name" value="UDP-GLCNAC:BETAGAL BETA-1,3-N-ACETYLGLUCOSAMINYLTRANSFERASE-LIKE PROTEIN 1"/>
    <property type="match status" value="1"/>
</dbReference>
<keyword evidence="2" id="KW-0808">Transferase</keyword>
<dbReference type="Gene3D" id="3.90.550.10">
    <property type="entry name" value="Spore Coat Polysaccharide Biosynthesis Protein SpsA, Chain A"/>
    <property type="match status" value="1"/>
</dbReference>
<dbReference type="PANTHER" id="PTHR22916">
    <property type="entry name" value="GLYCOSYLTRANSFERASE"/>
    <property type="match status" value="1"/>
</dbReference>
<accession>A0A1G6K6I9</accession>
<feature type="domain" description="Glycosyltransferase 2-like" evidence="1">
    <location>
        <begin position="7"/>
        <end position="111"/>
    </location>
</feature>
<protein>
    <submittedName>
        <fullName evidence="2">Glycosyl transferase family 2</fullName>
    </submittedName>
</protein>
<dbReference type="CDD" id="cd00761">
    <property type="entry name" value="Glyco_tranf_GTA_type"/>
    <property type="match status" value="1"/>
</dbReference>
<dbReference type="OrthoDB" id="5379872at2"/>
<name>A0A1G6K6I9_9BACT</name>
<sequence>MDKPKVTIAIPAYNQAKYIKQAIDSALNQDYPNLEVIVSDDASLDDTRQIVKEYNDKRLKYYRNEKNIGRVANHRKLLYEYATGEYVLNLDGDDYLIATDAISFMVNQINFYHKQECANIVMVMALAETVFDDSKITYKRKEETCINGFYVFLNWNKIPYFHSATLYLRQAAVKIGFYKHDIINEDVESFLRLCLLGNVILSNKVIATWRLHENNVSMLSDIDKLFDSLEFIKSPYRYALGLGFDKKQLLKWKNTMLLDRYNKMLSKILLAKNKSAFITFVKRLHKEDKKGFRIIFYPKNIIKIISFYVPFLFDLLRSLKWFFTNKSKPPKL</sequence>
<evidence type="ECO:0000313" key="2">
    <source>
        <dbReference type="EMBL" id="SDC26574.1"/>
    </source>
</evidence>
<dbReference type="GO" id="GO:0016758">
    <property type="term" value="F:hexosyltransferase activity"/>
    <property type="evidence" value="ECO:0007669"/>
    <property type="project" value="UniProtKB-ARBA"/>
</dbReference>
<dbReference type="InterPro" id="IPR029044">
    <property type="entry name" value="Nucleotide-diphossugar_trans"/>
</dbReference>
<dbReference type="AlphaFoldDB" id="A0A1G6K6I9"/>
<dbReference type="RefSeq" id="WP_025392066.1">
    <property type="nucleotide sequence ID" value="NZ_FMYU01000003.1"/>
</dbReference>
<gene>
    <name evidence="2" type="ORF">SAMN05660835_00576</name>
</gene>
<reference evidence="3" key="1">
    <citation type="submission" date="2016-10" db="EMBL/GenBank/DDBJ databases">
        <authorList>
            <person name="Varghese N."/>
            <person name="Submissions S."/>
        </authorList>
    </citation>
    <scope>NUCLEOTIDE SEQUENCE [LARGE SCALE GENOMIC DNA]</scope>
    <source>
        <strain evidence="3">DSM 8415</strain>
    </source>
</reference>
<dbReference type="Proteomes" id="UP000199411">
    <property type="component" value="Unassembled WGS sequence"/>
</dbReference>
<organism evidence="2 3">
    <name type="scientific">Desulfurella multipotens</name>
    <dbReference type="NCBI Taxonomy" id="79269"/>
    <lineage>
        <taxon>Bacteria</taxon>
        <taxon>Pseudomonadati</taxon>
        <taxon>Campylobacterota</taxon>
        <taxon>Desulfurellia</taxon>
        <taxon>Desulfurellales</taxon>
        <taxon>Desulfurellaceae</taxon>
        <taxon>Desulfurella</taxon>
    </lineage>
</organism>
<dbReference type="SUPFAM" id="SSF53448">
    <property type="entry name" value="Nucleotide-diphospho-sugar transferases"/>
    <property type="match status" value="1"/>
</dbReference>
<dbReference type="EMBL" id="FMYU01000003">
    <property type="protein sequence ID" value="SDC26574.1"/>
    <property type="molecule type" value="Genomic_DNA"/>
</dbReference>
<dbReference type="InterPro" id="IPR001173">
    <property type="entry name" value="Glyco_trans_2-like"/>
</dbReference>